<evidence type="ECO:0000259" key="1">
    <source>
        <dbReference type="Pfam" id="PF17131"/>
    </source>
</evidence>
<reference evidence="2" key="1">
    <citation type="submission" date="2018-10" db="EMBL/GenBank/DDBJ databases">
        <authorList>
            <person name="Aoki K."/>
        </authorList>
    </citation>
    <scope>NUCLEOTIDE SEQUENCE</scope>
</reference>
<proteinExistence type="predicted"/>
<protein>
    <submittedName>
        <fullName evidence="2">Outer membrane lipoprotein-sorting protein</fullName>
    </submittedName>
</protein>
<name>A0A3B1DVX8_9ZZZZ</name>
<sequence length="264" mass="30485">MIKNILLSITISTSLLAYQSGLEIMKKVQARDDGDNIIANMQMQLIDKNGNKRIRDMKIFSKYIGEDEKKLIFFLSPSDVKNTAFLTFDYKDDAKDDDQWLYLPALNKTKRIPASDKDSSFMGSDFSYSDMTEPVLSDYTFKILKESIVKRKSGNLKVWQIEVTPKNQTVIDETGYLKSVAYVRQDNYMVTRAKYYLKRAGRMKYMDVKKVETIDGIDVATQTIMITKKGKRTLHKTILIQSDIKMNQNLKEDLFTTRTIENGL</sequence>
<dbReference type="Gene3D" id="2.50.20.10">
    <property type="entry name" value="Lipoprotein localisation LolA/LolB/LppX"/>
    <property type="match status" value="1"/>
</dbReference>
<dbReference type="InterPro" id="IPR033399">
    <property type="entry name" value="TP_0789-like"/>
</dbReference>
<gene>
    <name evidence="2" type="ORF">MNB_ARC-1_852</name>
</gene>
<evidence type="ECO:0000313" key="2">
    <source>
        <dbReference type="EMBL" id="VAY86193.1"/>
    </source>
</evidence>
<dbReference type="Pfam" id="PF17131">
    <property type="entry name" value="LolA_like"/>
    <property type="match status" value="1"/>
</dbReference>
<dbReference type="EMBL" id="UOYO01000002">
    <property type="protein sequence ID" value="VAY86193.1"/>
    <property type="molecule type" value="Genomic_DNA"/>
</dbReference>
<keyword evidence="2" id="KW-0449">Lipoprotein</keyword>
<dbReference type="AlphaFoldDB" id="A0A3B1DVX8"/>
<feature type="domain" description="Uncharacterized protein TP-0789" evidence="1">
    <location>
        <begin position="67"/>
        <end position="261"/>
    </location>
</feature>
<organism evidence="2">
    <name type="scientific">hydrothermal vent metagenome</name>
    <dbReference type="NCBI Taxonomy" id="652676"/>
    <lineage>
        <taxon>unclassified sequences</taxon>
        <taxon>metagenomes</taxon>
        <taxon>ecological metagenomes</taxon>
    </lineage>
</organism>
<accession>A0A3B1DVX8</accession>
<dbReference type="CDD" id="cd16329">
    <property type="entry name" value="LolA_like"/>
    <property type="match status" value="1"/>
</dbReference>